<dbReference type="InterPro" id="IPR045307">
    <property type="entry name" value="ADCK1_dom"/>
</dbReference>
<dbReference type="HOGENOM" id="CLU_006533_2_0_1"/>
<dbReference type="STRING" id="10228.B3RVF8"/>
<dbReference type="eggNOG" id="KOG1235">
    <property type="taxonomic scope" value="Eukaryota"/>
</dbReference>
<evidence type="ECO:0000259" key="2">
    <source>
        <dbReference type="Pfam" id="PF03109"/>
    </source>
</evidence>
<dbReference type="InterPro" id="IPR051130">
    <property type="entry name" value="Mito_struct-func_regulator"/>
</dbReference>
<dbReference type="Proteomes" id="UP000009022">
    <property type="component" value="Unassembled WGS sequence"/>
</dbReference>
<dbReference type="SUPFAM" id="SSF56112">
    <property type="entry name" value="Protein kinase-like (PK-like)"/>
    <property type="match status" value="1"/>
</dbReference>
<dbReference type="InParanoid" id="B3RVF8"/>
<dbReference type="RefSeq" id="XP_002112020.1">
    <property type="nucleotide sequence ID" value="XM_002111984.1"/>
</dbReference>
<dbReference type="PhylomeDB" id="B3RVF8"/>
<dbReference type="InterPro" id="IPR011009">
    <property type="entry name" value="Kinase-like_dom_sf"/>
</dbReference>
<feature type="domain" description="ABC1 atypical kinase-like" evidence="2">
    <location>
        <begin position="45"/>
        <end position="290"/>
    </location>
</feature>
<evidence type="ECO:0000313" key="4">
    <source>
        <dbReference type="Proteomes" id="UP000009022"/>
    </source>
</evidence>
<dbReference type="InterPro" id="IPR004147">
    <property type="entry name" value="ABC1_dom"/>
</dbReference>
<sequence length="386" mass="44510">CHKYAAKIMTEGILLNGGIYVKLGQGLATMNHILPKEYLQSLEVLRDRALTRGYKEVEDMFLEDFNLKPSEMFASFDDKPIAAASLAQVHKAITHQGEGVAVKIQYIDLRDRFRGDITTIRILLNAIQFMHPSFGFSWVLRDLEKTLENELDFELEGANGERSARELKHLPFVHIPQVYWQYSSKRILTTEFINGVKLNDLDRIRQMGLDFADISRKLIKAFGTQIFSSGFVHADPHPANVFIRKGIDRKAEIVLLDHGLYQELEPTVRTNLCQLWKSAILGHEEDIKKYSLALGVEDHLNFITILMMRPYDRPQGSNRISFISKITKQNMKKMRDMSKNNFDKIMTILKAMPTSMLLVFRNLNTIRSVLQEYGNPVNRHVELARW</sequence>
<dbReference type="Pfam" id="PF03109">
    <property type="entry name" value="ABC1"/>
    <property type="match status" value="1"/>
</dbReference>
<dbReference type="GeneID" id="6752740"/>
<comment type="similarity">
    <text evidence="1">Belongs to the protein kinase superfamily. ADCK protein kinase family.</text>
</comment>
<dbReference type="AlphaFoldDB" id="B3RVF8"/>
<dbReference type="CTD" id="6752740"/>
<accession>B3RVF8</accession>
<dbReference type="OMA" id="CVESTAN"/>
<dbReference type="OrthoDB" id="427480at2759"/>
<dbReference type="PANTHER" id="PTHR43173">
    <property type="entry name" value="ABC1 FAMILY PROTEIN"/>
    <property type="match status" value="1"/>
</dbReference>
<dbReference type="PANTHER" id="PTHR43173:SF28">
    <property type="entry name" value="AARF DOMAIN CONTAINING KINASE 5"/>
    <property type="match status" value="1"/>
</dbReference>
<evidence type="ECO:0000256" key="1">
    <source>
        <dbReference type="ARBA" id="ARBA00009670"/>
    </source>
</evidence>
<gene>
    <name evidence="3" type="ORF">TRIADDRAFT_24435</name>
</gene>
<dbReference type="EMBL" id="DS985244">
    <property type="protein sequence ID" value="EDV25987.1"/>
    <property type="molecule type" value="Genomic_DNA"/>
</dbReference>
<reference evidence="3 4" key="1">
    <citation type="journal article" date="2008" name="Nature">
        <title>The Trichoplax genome and the nature of placozoans.</title>
        <authorList>
            <person name="Srivastava M."/>
            <person name="Begovic E."/>
            <person name="Chapman J."/>
            <person name="Putnam N.H."/>
            <person name="Hellsten U."/>
            <person name="Kawashima T."/>
            <person name="Kuo A."/>
            <person name="Mitros T."/>
            <person name="Salamov A."/>
            <person name="Carpenter M.L."/>
            <person name="Signorovitch A.Y."/>
            <person name="Moreno M.A."/>
            <person name="Kamm K."/>
            <person name="Grimwood J."/>
            <person name="Schmutz J."/>
            <person name="Shapiro H."/>
            <person name="Grigoriev I.V."/>
            <person name="Buss L.W."/>
            <person name="Schierwater B."/>
            <person name="Dellaporta S.L."/>
            <person name="Rokhsar D.S."/>
        </authorList>
    </citation>
    <scope>NUCLEOTIDE SEQUENCE [LARGE SCALE GENOMIC DNA]</scope>
    <source>
        <strain evidence="3 4">Grell-BS-1999</strain>
    </source>
</reference>
<keyword evidence="4" id="KW-1185">Reference proteome</keyword>
<evidence type="ECO:0000313" key="3">
    <source>
        <dbReference type="EMBL" id="EDV25987.1"/>
    </source>
</evidence>
<feature type="non-terminal residue" evidence="3">
    <location>
        <position position="1"/>
    </location>
</feature>
<name>B3RVF8_TRIAD</name>
<organism evidence="3 4">
    <name type="scientific">Trichoplax adhaerens</name>
    <name type="common">Trichoplax reptans</name>
    <dbReference type="NCBI Taxonomy" id="10228"/>
    <lineage>
        <taxon>Eukaryota</taxon>
        <taxon>Metazoa</taxon>
        <taxon>Placozoa</taxon>
        <taxon>Uniplacotomia</taxon>
        <taxon>Trichoplacea</taxon>
        <taxon>Trichoplacidae</taxon>
        <taxon>Trichoplax</taxon>
    </lineage>
</organism>
<dbReference type="KEGG" id="tad:TRIADDRAFT_24435"/>
<dbReference type="CDD" id="cd13969">
    <property type="entry name" value="ADCK1-like"/>
    <property type="match status" value="1"/>
</dbReference>
<protein>
    <recommendedName>
        <fullName evidence="2">ABC1 atypical kinase-like domain-containing protein</fullName>
    </recommendedName>
</protein>
<proteinExistence type="inferred from homology"/>